<comment type="caution">
    <text evidence="1">The sequence shown here is derived from an EMBL/GenBank/DDBJ whole genome shotgun (WGS) entry which is preliminary data.</text>
</comment>
<dbReference type="EMBL" id="JAUTBA010000001">
    <property type="protein sequence ID" value="MDQ1149707.1"/>
    <property type="molecule type" value="Genomic_DNA"/>
</dbReference>
<evidence type="ECO:0000313" key="2">
    <source>
        <dbReference type="Proteomes" id="UP001244640"/>
    </source>
</evidence>
<keyword evidence="2" id="KW-1185">Reference proteome</keyword>
<accession>A0ABU0U412</accession>
<organism evidence="1 2">
    <name type="scientific">Sphingobacterium zeae</name>
    <dbReference type="NCBI Taxonomy" id="1776859"/>
    <lineage>
        <taxon>Bacteria</taxon>
        <taxon>Pseudomonadati</taxon>
        <taxon>Bacteroidota</taxon>
        <taxon>Sphingobacteriia</taxon>
        <taxon>Sphingobacteriales</taxon>
        <taxon>Sphingobacteriaceae</taxon>
        <taxon>Sphingobacterium</taxon>
    </lineage>
</organism>
<dbReference type="RefSeq" id="WP_307185495.1">
    <property type="nucleotide sequence ID" value="NZ_JAUTBA010000001.1"/>
</dbReference>
<dbReference type="Proteomes" id="UP001244640">
    <property type="component" value="Unassembled WGS sequence"/>
</dbReference>
<protein>
    <submittedName>
        <fullName evidence="1">Uncharacterized protein</fullName>
    </submittedName>
</protein>
<gene>
    <name evidence="1" type="ORF">QE382_001691</name>
</gene>
<evidence type="ECO:0000313" key="1">
    <source>
        <dbReference type="EMBL" id="MDQ1149707.1"/>
    </source>
</evidence>
<name>A0ABU0U412_9SPHI</name>
<sequence length="44" mass="4970">MENNAHYLLIKFRRNLYGSRGGRNEQIIEIAYPSTVGMLAVEGS</sequence>
<reference evidence="1 2" key="1">
    <citation type="submission" date="2023-07" db="EMBL/GenBank/DDBJ databases">
        <title>Functional and genomic diversity of the sorghum phyllosphere microbiome.</title>
        <authorList>
            <person name="Shade A."/>
        </authorList>
    </citation>
    <scope>NUCLEOTIDE SEQUENCE [LARGE SCALE GENOMIC DNA]</scope>
    <source>
        <strain evidence="1 2">SORGH_AS_0892</strain>
    </source>
</reference>
<proteinExistence type="predicted"/>